<dbReference type="Pfam" id="PF08534">
    <property type="entry name" value="Redoxin"/>
    <property type="match status" value="1"/>
</dbReference>
<organism evidence="3 4">
    <name type="scientific">Formosimonas limnophila</name>
    <dbReference type="NCBI Taxonomy" id="1384487"/>
    <lineage>
        <taxon>Bacteria</taxon>
        <taxon>Pseudomonadati</taxon>
        <taxon>Pseudomonadota</taxon>
        <taxon>Betaproteobacteria</taxon>
        <taxon>Burkholderiales</taxon>
        <taxon>Burkholderiaceae</taxon>
        <taxon>Formosimonas</taxon>
    </lineage>
</organism>
<evidence type="ECO:0000313" key="4">
    <source>
        <dbReference type="Proteomes" id="UP000614287"/>
    </source>
</evidence>
<dbReference type="PANTHER" id="PTHR42852:SF18">
    <property type="entry name" value="CHROMOSOME UNDETERMINED SCAFFOLD_47, WHOLE GENOME SHOTGUN SEQUENCE"/>
    <property type="match status" value="1"/>
</dbReference>
<gene>
    <name evidence="3" type="ORF">GCM10009007_17760</name>
</gene>
<dbReference type="InterPro" id="IPR036249">
    <property type="entry name" value="Thioredoxin-like_sf"/>
</dbReference>
<keyword evidence="4" id="KW-1185">Reference proteome</keyword>
<proteinExistence type="predicted"/>
<evidence type="ECO:0000259" key="2">
    <source>
        <dbReference type="PROSITE" id="PS51352"/>
    </source>
</evidence>
<dbReference type="RefSeq" id="WP_189493605.1">
    <property type="nucleotide sequence ID" value="NZ_BMZG01000009.1"/>
</dbReference>
<dbReference type="InterPro" id="IPR013740">
    <property type="entry name" value="Redoxin"/>
</dbReference>
<name>A0A8J3CM86_9BURK</name>
<dbReference type="InterPro" id="IPR050553">
    <property type="entry name" value="Thioredoxin_ResA/DsbE_sf"/>
</dbReference>
<accession>A0A8J3CM86</accession>
<sequence>MAIKLRWLAAAGIAAVVIATAYKNLTAEPGAMNAVQVTTIDNQKIKFADWQKEGKVTVVNFWATSCTTCVKEMPKLVEMYNKLQPKGLAYVAVAMQYDNPAYVKNFATDKNLPFPVVWDGEGRLNEQFGHIIGTPTTFVIDKNGKIIKRYVGEPDWTDIYAVIEKELA</sequence>
<dbReference type="SUPFAM" id="SSF52833">
    <property type="entry name" value="Thioredoxin-like"/>
    <property type="match status" value="1"/>
</dbReference>
<reference evidence="3" key="1">
    <citation type="journal article" date="2014" name="Int. J. Syst. Evol. Microbiol.">
        <title>Complete genome sequence of Corynebacterium casei LMG S-19264T (=DSM 44701T), isolated from a smear-ripened cheese.</title>
        <authorList>
            <consortium name="US DOE Joint Genome Institute (JGI-PGF)"/>
            <person name="Walter F."/>
            <person name="Albersmeier A."/>
            <person name="Kalinowski J."/>
            <person name="Ruckert C."/>
        </authorList>
    </citation>
    <scope>NUCLEOTIDE SEQUENCE</scope>
    <source>
        <strain evidence="3">KCTC 32501</strain>
    </source>
</reference>
<dbReference type="AlphaFoldDB" id="A0A8J3CM86"/>
<comment type="caution">
    <text evidence="3">The sequence shown here is derived from an EMBL/GenBank/DDBJ whole genome shotgun (WGS) entry which is preliminary data.</text>
</comment>
<feature type="domain" description="Thioredoxin" evidence="2">
    <location>
        <begin position="26"/>
        <end position="168"/>
    </location>
</feature>
<dbReference type="Gene3D" id="3.40.30.10">
    <property type="entry name" value="Glutaredoxin"/>
    <property type="match status" value="1"/>
</dbReference>
<dbReference type="InterPro" id="IPR013766">
    <property type="entry name" value="Thioredoxin_domain"/>
</dbReference>
<feature type="chain" id="PRO_5035269624" evidence="1">
    <location>
        <begin position="22"/>
        <end position="168"/>
    </location>
</feature>
<dbReference type="CDD" id="cd02966">
    <property type="entry name" value="TlpA_like_family"/>
    <property type="match status" value="1"/>
</dbReference>
<protein>
    <submittedName>
        <fullName evidence="3">Thioredoxin</fullName>
    </submittedName>
</protein>
<reference evidence="3" key="2">
    <citation type="submission" date="2020-09" db="EMBL/GenBank/DDBJ databases">
        <authorList>
            <person name="Sun Q."/>
            <person name="Kim S."/>
        </authorList>
    </citation>
    <scope>NUCLEOTIDE SEQUENCE</scope>
    <source>
        <strain evidence="3">KCTC 32501</strain>
    </source>
</reference>
<dbReference type="PROSITE" id="PS51352">
    <property type="entry name" value="THIOREDOXIN_2"/>
    <property type="match status" value="1"/>
</dbReference>
<feature type="signal peptide" evidence="1">
    <location>
        <begin position="1"/>
        <end position="21"/>
    </location>
</feature>
<evidence type="ECO:0000256" key="1">
    <source>
        <dbReference type="SAM" id="SignalP"/>
    </source>
</evidence>
<dbReference type="GO" id="GO:0016491">
    <property type="term" value="F:oxidoreductase activity"/>
    <property type="evidence" value="ECO:0007669"/>
    <property type="project" value="InterPro"/>
</dbReference>
<keyword evidence="1" id="KW-0732">Signal</keyword>
<dbReference type="EMBL" id="BMZG01000009">
    <property type="protein sequence ID" value="GHA77215.1"/>
    <property type="molecule type" value="Genomic_DNA"/>
</dbReference>
<evidence type="ECO:0000313" key="3">
    <source>
        <dbReference type="EMBL" id="GHA77215.1"/>
    </source>
</evidence>
<dbReference type="PANTHER" id="PTHR42852">
    <property type="entry name" value="THIOL:DISULFIDE INTERCHANGE PROTEIN DSBE"/>
    <property type="match status" value="1"/>
</dbReference>
<dbReference type="Proteomes" id="UP000614287">
    <property type="component" value="Unassembled WGS sequence"/>
</dbReference>